<dbReference type="GO" id="GO:0006646">
    <property type="term" value="P:phosphatidylethanolamine biosynthetic process"/>
    <property type="evidence" value="ECO:0007669"/>
    <property type="project" value="UniProtKB-UniPathway"/>
</dbReference>
<feature type="transmembrane region" description="Helical" evidence="12">
    <location>
        <begin position="20"/>
        <end position="42"/>
    </location>
</feature>
<keyword evidence="7 12" id="KW-1133">Transmembrane helix</keyword>
<evidence type="ECO:0000313" key="14">
    <source>
        <dbReference type="Proteomes" id="UP000001876"/>
    </source>
</evidence>
<evidence type="ECO:0000256" key="3">
    <source>
        <dbReference type="ARBA" id="ARBA00022516"/>
    </source>
</evidence>
<keyword evidence="11 12" id="KW-1208">Phospholipid metabolism</keyword>
<evidence type="ECO:0000256" key="2">
    <source>
        <dbReference type="ARBA" id="ARBA00005189"/>
    </source>
</evidence>
<evidence type="ECO:0000256" key="4">
    <source>
        <dbReference type="ARBA" id="ARBA00022679"/>
    </source>
</evidence>
<feature type="transmembrane region" description="Helical" evidence="12">
    <location>
        <begin position="94"/>
        <end position="115"/>
    </location>
</feature>
<keyword evidence="9 12" id="KW-0472">Membrane</keyword>
<dbReference type="Pfam" id="PF03034">
    <property type="entry name" value="PSS"/>
    <property type="match status" value="1"/>
</dbReference>
<gene>
    <name evidence="13" type="ORF">MICPUCDRAFT_51318</name>
</gene>
<accession>C1N198</accession>
<dbReference type="GO" id="GO:0106245">
    <property type="term" value="F:L-serine-phosphatidylethanolamine phosphatidyltransferase activity"/>
    <property type="evidence" value="ECO:0007669"/>
    <property type="project" value="InterPro"/>
</dbReference>
<keyword evidence="8 12" id="KW-0443">Lipid metabolism</keyword>
<comment type="pathway">
    <text evidence="2">Lipid metabolism.</text>
</comment>
<evidence type="ECO:0000256" key="11">
    <source>
        <dbReference type="ARBA" id="ARBA00023264"/>
    </source>
</evidence>
<keyword evidence="6 12" id="KW-0256">Endoplasmic reticulum</keyword>
<dbReference type="KEGG" id="mpp:MICPUCDRAFT_51318"/>
<dbReference type="AlphaFoldDB" id="C1N198"/>
<protein>
    <recommendedName>
        <fullName evidence="12">CDP-diacylglycerol--serine O-phosphatidyltransferase</fullName>
        <ecNumber evidence="12">2.7.8.8</ecNumber>
    </recommendedName>
    <alternativeName>
        <fullName evidence="12">Phosphatidylserine synthase</fullName>
    </alternativeName>
</protein>
<dbReference type="GeneID" id="9686971"/>
<evidence type="ECO:0000256" key="7">
    <source>
        <dbReference type="ARBA" id="ARBA00022989"/>
    </source>
</evidence>
<dbReference type="PANTHER" id="PTHR15362:SF7">
    <property type="entry name" value="PHOSPHATIDYLSERINE SYNTHASE 2"/>
    <property type="match status" value="1"/>
</dbReference>
<dbReference type="PANTHER" id="PTHR15362">
    <property type="entry name" value="PHOSPHATIDYLINOSITOL SYNTHASE"/>
    <property type="match status" value="1"/>
</dbReference>
<feature type="transmembrane region" description="Helical" evidence="12">
    <location>
        <begin position="284"/>
        <end position="308"/>
    </location>
</feature>
<comment type="similarity">
    <text evidence="12">Belongs to the CDP-alcohol phosphatidyltransferase class-I family.</text>
</comment>
<dbReference type="UniPathway" id="UPA00558">
    <property type="reaction ID" value="UER00615"/>
</dbReference>
<keyword evidence="4 12" id="KW-0808">Transferase</keyword>
<evidence type="ECO:0000256" key="8">
    <source>
        <dbReference type="ARBA" id="ARBA00023098"/>
    </source>
</evidence>
<comment type="catalytic activity">
    <reaction evidence="12">
        <text>a CDP-1,2-diacyl-sn-glycerol + L-serine = a 1,2-diacyl-sn-glycero-3-phospho-L-serine + CMP + H(+)</text>
        <dbReference type="Rhea" id="RHEA:16913"/>
        <dbReference type="ChEBI" id="CHEBI:15378"/>
        <dbReference type="ChEBI" id="CHEBI:33384"/>
        <dbReference type="ChEBI" id="CHEBI:57262"/>
        <dbReference type="ChEBI" id="CHEBI:58332"/>
        <dbReference type="ChEBI" id="CHEBI:60377"/>
        <dbReference type="EC" id="2.7.8.8"/>
    </reaction>
</comment>
<dbReference type="OrthoDB" id="10265393at2759"/>
<dbReference type="EC" id="2.7.8.8" evidence="12"/>
<comment type="subcellular location">
    <subcellularLocation>
        <location evidence="1 12">Endoplasmic reticulum membrane</location>
        <topology evidence="1 12">Multi-pass membrane protein</topology>
    </subcellularLocation>
</comment>
<dbReference type="GO" id="GO:0005789">
    <property type="term" value="C:endoplasmic reticulum membrane"/>
    <property type="evidence" value="ECO:0007669"/>
    <property type="project" value="UniProtKB-SubCell"/>
</dbReference>
<name>C1N198_MICPC</name>
<reference evidence="13 14" key="1">
    <citation type="journal article" date="2009" name="Science">
        <title>Green evolution and dynamic adaptations revealed by genomes of the marine picoeukaryotes Micromonas.</title>
        <authorList>
            <person name="Worden A.Z."/>
            <person name="Lee J.H."/>
            <person name="Mock T."/>
            <person name="Rouze P."/>
            <person name="Simmons M.P."/>
            <person name="Aerts A.L."/>
            <person name="Allen A.E."/>
            <person name="Cuvelier M.L."/>
            <person name="Derelle E."/>
            <person name="Everett M.V."/>
            <person name="Foulon E."/>
            <person name="Grimwood J."/>
            <person name="Gundlach H."/>
            <person name="Henrissat B."/>
            <person name="Napoli C."/>
            <person name="McDonald S.M."/>
            <person name="Parker M.S."/>
            <person name="Rombauts S."/>
            <person name="Salamov A."/>
            <person name="Von Dassow P."/>
            <person name="Badger J.H."/>
            <person name="Coutinho P.M."/>
            <person name="Demir E."/>
            <person name="Dubchak I."/>
            <person name="Gentemann C."/>
            <person name="Eikrem W."/>
            <person name="Gready J.E."/>
            <person name="John U."/>
            <person name="Lanier W."/>
            <person name="Lindquist E.A."/>
            <person name="Lucas S."/>
            <person name="Mayer K.F."/>
            <person name="Moreau H."/>
            <person name="Not F."/>
            <person name="Otillar R."/>
            <person name="Panaud O."/>
            <person name="Pangilinan J."/>
            <person name="Paulsen I."/>
            <person name="Piegu B."/>
            <person name="Poliakov A."/>
            <person name="Robbens S."/>
            <person name="Schmutz J."/>
            <person name="Toulza E."/>
            <person name="Wyss T."/>
            <person name="Zelensky A."/>
            <person name="Zhou K."/>
            <person name="Armbrust E.V."/>
            <person name="Bhattacharya D."/>
            <person name="Goodenough U.W."/>
            <person name="Van de Peer Y."/>
            <person name="Grigoriev I.V."/>
        </authorList>
    </citation>
    <scope>NUCLEOTIDE SEQUENCE [LARGE SCALE GENOMIC DNA]</scope>
    <source>
        <strain evidence="13 14">CCMP1545</strain>
    </source>
</reference>
<feature type="transmembrane region" description="Helical" evidence="12">
    <location>
        <begin position="314"/>
        <end position="332"/>
    </location>
</feature>
<keyword evidence="14" id="KW-1185">Reference proteome</keyword>
<evidence type="ECO:0000256" key="10">
    <source>
        <dbReference type="ARBA" id="ARBA00023209"/>
    </source>
</evidence>
<comment type="function">
    <text evidence="12">Catalyzes a base-exchange reaction in which the polar head group of phosphatidylethanolamine (PE) is replaced by L-serine.</text>
</comment>
<feature type="transmembrane region" description="Helical" evidence="12">
    <location>
        <begin position="353"/>
        <end position="372"/>
    </location>
</feature>
<keyword evidence="5 12" id="KW-0812">Transmembrane</keyword>
<comment type="pathway">
    <text evidence="12">Phospholipid metabolism; phosphatidylethanolamine biosynthesis; phosphatidylethanolamine from CDP-diacylglycerol: step 1/2.</text>
</comment>
<dbReference type="eggNOG" id="KOG2735">
    <property type="taxonomic scope" value="Eukaryota"/>
</dbReference>
<keyword evidence="3 12" id="KW-0444">Lipid biosynthesis</keyword>
<dbReference type="EMBL" id="GG663744">
    <property type="protein sequence ID" value="EEH54404.1"/>
    <property type="molecule type" value="Genomic_DNA"/>
</dbReference>
<keyword evidence="10 12" id="KW-0594">Phospholipid biosynthesis</keyword>
<dbReference type="Proteomes" id="UP000001876">
    <property type="component" value="Unassembled WGS sequence"/>
</dbReference>
<comment type="caution">
    <text evidence="12">Lacks conserved residue(s) required for the propagation of feature annotation.</text>
</comment>
<dbReference type="InterPro" id="IPR004277">
    <property type="entry name" value="PSS"/>
</dbReference>
<evidence type="ECO:0000256" key="9">
    <source>
        <dbReference type="ARBA" id="ARBA00023136"/>
    </source>
</evidence>
<dbReference type="GO" id="GO:0006659">
    <property type="term" value="P:phosphatidylserine biosynthetic process"/>
    <property type="evidence" value="ECO:0007669"/>
    <property type="project" value="UniProtKB-UniRule"/>
</dbReference>
<evidence type="ECO:0000313" key="13">
    <source>
        <dbReference type="EMBL" id="EEH54404.1"/>
    </source>
</evidence>
<dbReference type="RefSeq" id="XP_003061774.1">
    <property type="nucleotide sequence ID" value="XM_003061728.1"/>
</dbReference>
<dbReference type="STRING" id="564608.C1N198"/>
<dbReference type="OMA" id="LPNFWEC"/>
<evidence type="ECO:0000256" key="6">
    <source>
        <dbReference type="ARBA" id="ARBA00022824"/>
    </source>
</evidence>
<evidence type="ECO:0000256" key="1">
    <source>
        <dbReference type="ARBA" id="ARBA00004477"/>
    </source>
</evidence>
<evidence type="ECO:0000256" key="12">
    <source>
        <dbReference type="RuleBase" id="RU368094"/>
    </source>
</evidence>
<dbReference type="GO" id="GO:0003882">
    <property type="term" value="F:CDP-diacylglycerol-serine O-phosphatidyltransferase activity"/>
    <property type="evidence" value="ECO:0007669"/>
    <property type="project" value="UniProtKB-UniRule"/>
</dbReference>
<proteinExistence type="inferred from homology"/>
<evidence type="ECO:0000256" key="5">
    <source>
        <dbReference type="ARBA" id="ARBA00022692"/>
    </source>
</evidence>
<organism evidence="14">
    <name type="scientific">Micromonas pusilla (strain CCMP1545)</name>
    <name type="common">Picoplanktonic green alga</name>
    <dbReference type="NCBI Taxonomy" id="564608"/>
    <lineage>
        <taxon>Eukaryota</taxon>
        <taxon>Viridiplantae</taxon>
        <taxon>Chlorophyta</taxon>
        <taxon>Mamiellophyceae</taxon>
        <taxon>Mamiellales</taxon>
        <taxon>Mamiellaceae</taxon>
        <taxon>Micromonas</taxon>
    </lineage>
</organism>
<sequence>MKRFDDRRGLPPLVRRNHSITSGSLVLLLVGAMILIIMSGALKPPVDTSALSSSQLVEARKSNLRAALSSTVAAYLLYSAIQGPETHMIRPHPAAWKIIHGMFVLYLLFLVFLLCQDTYDARAVLKFLSPDLLDADADERAYGEDCRIYTPEDPVSNFRVLRDTVCDEFVIAHVIGWYGKAIVLRSVPLLWCYSVAFELLEITFQHWLKNFNECWWDAWILDVALCNAVGIYFGMMTIKFWEGADYDWTGKKGISGQVQRSLSVLAPASVDAYSWNPTSSPLRFLQCAFIVVVCLIFELNAFLLKYVFSVPPSNILNIVRLGLWFGIANVATREYFVFITSSRGMRTTKLGSNAWLAIAVALVEVLVTVKHVPLRVGSCTGSCV</sequence>